<keyword evidence="1" id="KW-0808">Transferase</keyword>
<proteinExistence type="predicted"/>
<accession>A0A2I0US57</accession>
<reference evidence="2" key="1">
    <citation type="submission" date="2017-11" db="EMBL/GenBank/DDBJ databases">
        <authorList>
            <person name="Lima N.C."/>
            <person name="Parody-Merino A.M."/>
            <person name="Battley P.F."/>
            <person name="Fidler A.E."/>
            <person name="Prosdocimi F."/>
        </authorList>
    </citation>
    <scope>NUCLEOTIDE SEQUENCE [LARGE SCALE GENOMIC DNA]</scope>
</reference>
<name>A0A2I0US57_LIMLA</name>
<dbReference type="GO" id="GO:0003964">
    <property type="term" value="F:RNA-directed DNA polymerase activity"/>
    <property type="evidence" value="ECO:0007669"/>
    <property type="project" value="UniProtKB-KW"/>
</dbReference>
<dbReference type="PANTHER" id="PTHR33332">
    <property type="entry name" value="REVERSE TRANSCRIPTASE DOMAIN-CONTAINING PROTEIN"/>
    <property type="match status" value="1"/>
</dbReference>
<evidence type="ECO:0000313" key="1">
    <source>
        <dbReference type="EMBL" id="PKU48868.1"/>
    </source>
</evidence>
<protein>
    <submittedName>
        <fullName evidence="1">Rna-directed dna polymerase from mobile element jockey-like</fullName>
    </submittedName>
</protein>
<evidence type="ECO:0000313" key="2">
    <source>
        <dbReference type="Proteomes" id="UP000233556"/>
    </source>
</evidence>
<gene>
    <name evidence="1" type="ORF">llap_839</name>
</gene>
<dbReference type="EMBL" id="KZ505645">
    <property type="protein sequence ID" value="PKU48868.1"/>
    <property type="molecule type" value="Genomic_DNA"/>
</dbReference>
<reference evidence="2" key="2">
    <citation type="submission" date="2017-12" db="EMBL/GenBank/DDBJ databases">
        <title>Genome sequence of the Bar-tailed Godwit (Limosa lapponica baueri).</title>
        <authorList>
            <person name="Lima N.C.B."/>
            <person name="Parody-Merino A.M."/>
            <person name="Battley P.F."/>
            <person name="Fidler A.E."/>
            <person name="Prosdocimi F."/>
        </authorList>
    </citation>
    <scope>NUCLEOTIDE SEQUENCE [LARGE SCALE GENOMIC DNA]</scope>
</reference>
<keyword evidence="2" id="KW-1185">Reference proteome</keyword>
<organism evidence="1 2">
    <name type="scientific">Limosa lapponica baueri</name>
    <dbReference type="NCBI Taxonomy" id="1758121"/>
    <lineage>
        <taxon>Eukaryota</taxon>
        <taxon>Metazoa</taxon>
        <taxon>Chordata</taxon>
        <taxon>Craniata</taxon>
        <taxon>Vertebrata</taxon>
        <taxon>Euteleostomi</taxon>
        <taxon>Archelosauria</taxon>
        <taxon>Archosauria</taxon>
        <taxon>Dinosauria</taxon>
        <taxon>Saurischia</taxon>
        <taxon>Theropoda</taxon>
        <taxon>Coelurosauria</taxon>
        <taxon>Aves</taxon>
        <taxon>Neognathae</taxon>
        <taxon>Neoaves</taxon>
        <taxon>Charadriiformes</taxon>
        <taxon>Scolopacidae</taxon>
        <taxon>Limosa</taxon>
    </lineage>
</organism>
<dbReference type="OrthoDB" id="416454at2759"/>
<sequence length="233" mass="26530">MSTPQPMKNTMLEQVIDRPTREDAILDLLVTNTSELISDIKIGGSLGCSDHSLVDFAVLRDMGKMKSEVRTPKFRNAKFQLFKDLVNMTLWETALRDKEAEQSWQIFMDAFHKAQELLIPRYSGIKCTLSKFADNTKQSGAVDMPEGPDAIQRDLDRLKKWAHMNLMRFNKAKCRVLHLSWGNPWYQYRLGDEGSESSPEEKDLGVLVDEKLDMSQQCVLAAQKANCILGCIK</sequence>
<dbReference type="Proteomes" id="UP000233556">
    <property type="component" value="Unassembled WGS sequence"/>
</dbReference>
<dbReference type="AlphaFoldDB" id="A0A2I0US57"/>
<keyword evidence="1" id="KW-0548">Nucleotidyltransferase</keyword>
<keyword evidence="1" id="KW-0695">RNA-directed DNA polymerase</keyword>